<dbReference type="InterPro" id="IPR036396">
    <property type="entry name" value="Cyt_P450_sf"/>
</dbReference>
<evidence type="ECO:0000256" key="1">
    <source>
        <dbReference type="ARBA" id="ARBA00010617"/>
    </source>
</evidence>
<keyword evidence="2 5" id="KW-0349">Heme</keyword>
<dbReference type="EMBL" id="JAWHQM010000002">
    <property type="protein sequence ID" value="KAK5625756.1"/>
    <property type="molecule type" value="Genomic_DNA"/>
</dbReference>
<reference evidence="6 7" key="1">
    <citation type="submission" date="2023-10" db="EMBL/GenBank/DDBJ databases">
        <title>Draft genome sequence of Xylaria bambusicola isolate GMP-LS, the root and basal stem rot pathogen of sugarcane in Indonesia.</title>
        <authorList>
            <person name="Selvaraj P."/>
            <person name="Muralishankar V."/>
            <person name="Muruganantham S."/>
            <person name="Sp S."/>
            <person name="Haryani S."/>
            <person name="Lau K.J.X."/>
            <person name="Naqvi N.I."/>
        </authorList>
    </citation>
    <scope>NUCLEOTIDE SEQUENCE [LARGE SCALE GENOMIC DNA]</scope>
    <source>
        <strain evidence="6">GMP-LS</strain>
    </source>
</reference>
<sequence length="565" mass="64420">MNARAIGVPMLLVPIDQNQLLWLILSSTNQRRLQQLLPVWLWKRISLTIRGWEFHEQLRPFIQLTAHHGDELCGSFLLVGFGTLDFWTADPQAAQEICLRVHDFEVPRALQPALGQYGPNVMTTNGETWARHRRIVTSVIDDRILKTVFDESIHQTHGLLNKTFSLSSSTDDAVETRLIFDMIKQVTIRVLFNVSMGKNAHWKEGYEKLEPSYRMTEIESLIAVVSNLTGAAIIPTRILTGWPSWLPGYSRMEALGRAKVEVLERTKSKLDWERASMSTNTQESKMNNIMNKLIHESEGYQTPHKSLSEDEMISTLFILTVAGFETTATTLAYAIVLLARHSQWQDWILEEVDSLIPTDHAQPIEYMPVFSRATRIMAFMLETLRLYSPAPHVHREISSQQKLHTSIGTIRLPPGTRVYVNSLAIHLLPSWRDINRQSDPDFVKSDPDVMDEYIFRPSRWLNTTGSAHAIYHPPKGMFLPWAMGPRVCPGQKMAQVEFTAVLLAIMKGHRISATPLEGEGQAELEQRLDARLRDSRWVTVLQMNGVFGVKEEEGEGLSIRISKRR</sequence>
<dbReference type="Pfam" id="PF00067">
    <property type="entry name" value="p450"/>
    <property type="match status" value="1"/>
</dbReference>
<dbReference type="Gene3D" id="1.10.630.10">
    <property type="entry name" value="Cytochrome P450"/>
    <property type="match status" value="1"/>
</dbReference>
<dbReference type="InterPro" id="IPR050121">
    <property type="entry name" value="Cytochrome_P450_monoxygenase"/>
</dbReference>
<evidence type="ECO:0000313" key="7">
    <source>
        <dbReference type="Proteomes" id="UP001305414"/>
    </source>
</evidence>
<dbReference type="PANTHER" id="PTHR24305">
    <property type="entry name" value="CYTOCHROME P450"/>
    <property type="match status" value="1"/>
</dbReference>
<keyword evidence="4 5" id="KW-0408">Iron</keyword>
<protein>
    <recommendedName>
        <fullName evidence="8">Cytochrome P450</fullName>
    </recommendedName>
</protein>
<gene>
    <name evidence="6" type="ORF">RRF57_001472</name>
</gene>
<dbReference type="GO" id="GO:0020037">
    <property type="term" value="F:heme binding"/>
    <property type="evidence" value="ECO:0007669"/>
    <property type="project" value="InterPro"/>
</dbReference>
<evidence type="ECO:0000256" key="2">
    <source>
        <dbReference type="ARBA" id="ARBA00022617"/>
    </source>
</evidence>
<keyword evidence="3 5" id="KW-0479">Metal-binding</keyword>
<dbReference type="Proteomes" id="UP001305414">
    <property type="component" value="Unassembled WGS sequence"/>
</dbReference>
<comment type="cofactor">
    <cofactor evidence="5">
        <name>heme</name>
        <dbReference type="ChEBI" id="CHEBI:30413"/>
    </cofactor>
</comment>
<proteinExistence type="inferred from homology"/>
<keyword evidence="7" id="KW-1185">Reference proteome</keyword>
<evidence type="ECO:0000313" key="6">
    <source>
        <dbReference type="EMBL" id="KAK5625756.1"/>
    </source>
</evidence>
<dbReference type="PRINTS" id="PR00385">
    <property type="entry name" value="P450"/>
</dbReference>
<dbReference type="PRINTS" id="PR00463">
    <property type="entry name" value="EP450I"/>
</dbReference>
<evidence type="ECO:0000256" key="5">
    <source>
        <dbReference type="PIRSR" id="PIRSR602401-1"/>
    </source>
</evidence>
<feature type="binding site" description="axial binding residue" evidence="5">
    <location>
        <position position="488"/>
    </location>
    <ligand>
        <name>heme</name>
        <dbReference type="ChEBI" id="CHEBI:30413"/>
    </ligand>
    <ligandPart>
        <name>Fe</name>
        <dbReference type="ChEBI" id="CHEBI:18248"/>
    </ligandPart>
</feature>
<dbReference type="GO" id="GO:0005506">
    <property type="term" value="F:iron ion binding"/>
    <property type="evidence" value="ECO:0007669"/>
    <property type="project" value="InterPro"/>
</dbReference>
<comment type="similarity">
    <text evidence="1">Belongs to the cytochrome P450 family.</text>
</comment>
<dbReference type="SUPFAM" id="SSF48264">
    <property type="entry name" value="Cytochrome P450"/>
    <property type="match status" value="1"/>
</dbReference>
<dbReference type="AlphaFoldDB" id="A0AAN7UHB3"/>
<dbReference type="PANTHER" id="PTHR24305:SF166">
    <property type="entry name" value="CYTOCHROME P450 12A4, MITOCHONDRIAL-RELATED"/>
    <property type="match status" value="1"/>
</dbReference>
<name>A0AAN7UHB3_9PEZI</name>
<accession>A0AAN7UHB3</accession>
<dbReference type="InterPro" id="IPR002401">
    <property type="entry name" value="Cyt_P450_E_grp-I"/>
</dbReference>
<dbReference type="InterPro" id="IPR001128">
    <property type="entry name" value="Cyt_P450"/>
</dbReference>
<comment type="caution">
    <text evidence="6">The sequence shown here is derived from an EMBL/GenBank/DDBJ whole genome shotgun (WGS) entry which is preliminary data.</text>
</comment>
<dbReference type="GO" id="GO:0016705">
    <property type="term" value="F:oxidoreductase activity, acting on paired donors, with incorporation or reduction of molecular oxygen"/>
    <property type="evidence" value="ECO:0007669"/>
    <property type="project" value="InterPro"/>
</dbReference>
<organism evidence="6 7">
    <name type="scientific">Xylaria bambusicola</name>
    <dbReference type="NCBI Taxonomy" id="326684"/>
    <lineage>
        <taxon>Eukaryota</taxon>
        <taxon>Fungi</taxon>
        <taxon>Dikarya</taxon>
        <taxon>Ascomycota</taxon>
        <taxon>Pezizomycotina</taxon>
        <taxon>Sordariomycetes</taxon>
        <taxon>Xylariomycetidae</taxon>
        <taxon>Xylariales</taxon>
        <taxon>Xylariaceae</taxon>
        <taxon>Xylaria</taxon>
    </lineage>
</organism>
<evidence type="ECO:0000256" key="3">
    <source>
        <dbReference type="ARBA" id="ARBA00022723"/>
    </source>
</evidence>
<evidence type="ECO:0000256" key="4">
    <source>
        <dbReference type="ARBA" id="ARBA00023004"/>
    </source>
</evidence>
<dbReference type="GO" id="GO:0004497">
    <property type="term" value="F:monooxygenase activity"/>
    <property type="evidence" value="ECO:0007669"/>
    <property type="project" value="InterPro"/>
</dbReference>
<evidence type="ECO:0008006" key="8">
    <source>
        <dbReference type="Google" id="ProtNLM"/>
    </source>
</evidence>